<dbReference type="PANTHER" id="PTHR30085:SF2">
    <property type="entry name" value="GLUTAMATE_ASPARTATE IMPORT SOLUTE-BINDING PROTEIN"/>
    <property type="match status" value="1"/>
</dbReference>
<dbReference type="Proteomes" id="UP000673821">
    <property type="component" value="Unassembled WGS sequence"/>
</dbReference>
<dbReference type="InterPro" id="IPR051455">
    <property type="entry name" value="Bact_solute-bind_prot3"/>
</dbReference>
<protein>
    <submittedName>
        <fullName evidence="6">Glutamate/aspartate import solute-binding protein</fullName>
    </submittedName>
</protein>
<comment type="caution">
    <text evidence="6">The sequence shown here is derived from an EMBL/GenBank/DDBJ whole genome shotgun (WGS) entry which is preliminary data.</text>
</comment>
<keyword evidence="2" id="KW-0813">Transport</keyword>
<evidence type="ECO:0000256" key="3">
    <source>
        <dbReference type="ARBA" id="ARBA00022729"/>
    </source>
</evidence>
<feature type="domain" description="Solute-binding protein family 3/N-terminal" evidence="5">
    <location>
        <begin position="35"/>
        <end position="267"/>
    </location>
</feature>
<evidence type="ECO:0000256" key="2">
    <source>
        <dbReference type="ARBA" id="ARBA00022448"/>
    </source>
</evidence>
<evidence type="ECO:0000259" key="5">
    <source>
        <dbReference type="SMART" id="SM00062"/>
    </source>
</evidence>
<sequence length="296" mass="32816">MKLPIIPLILCASVYLSPAFGQQSNTLDKIKRDGVVTLGVRESAIPFSYYDDNQHIIGYSADLCGMVVTAIKQKLNMPNLTVKEIPTTPQNRLPLIINGTVDLECGSTTNNLAREKQVAFSDTTFVIATRLLVKKNSGIKDFPDLSGKNVVTTAGTTPEQILREMNQKNDMHMNIISAKDHAESWLTLKGGRASGFFIDDALLYGQLAKAQDRNEYEIVGKPQSFEAYALVMRKGDPQFRALVNDTLQQVMTSGEAKKLYTKWFMSAIPPKGINLNFPLSDALKEAYAHPNDKPFQ</sequence>
<dbReference type="NCBIfam" id="NF008063">
    <property type="entry name" value="PRK10797.1"/>
    <property type="match status" value="1"/>
</dbReference>
<gene>
    <name evidence="6" type="primary">gltI_2</name>
    <name evidence="6" type="ORF">R69776_04611</name>
</gene>
<evidence type="ECO:0000256" key="1">
    <source>
        <dbReference type="ARBA" id="ARBA00010333"/>
    </source>
</evidence>
<dbReference type="Gene3D" id="3.40.190.10">
    <property type="entry name" value="Periplasmic binding protein-like II"/>
    <property type="match status" value="2"/>
</dbReference>
<dbReference type="Pfam" id="PF00497">
    <property type="entry name" value="SBP_bac_3"/>
    <property type="match status" value="1"/>
</dbReference>
<dbReference type="SUPFAM" id="SSF53850">
    <property type="entry name" value="Periplasmic binding protein-like II"/>
    <property type="match status" value="1"/>
</dbReference>
<dbReference type="EMBL" id="CAJNBH010000014">
    <property type="protein sequence ID" value="CAE6787776.1"/>
    <property type="molecule type" value="Genomic_DNA"/>
</dbReference>
<dbReference type="InterPro" id="IPR001638">
    <property type="entry name" value="Solute-binding_3/MltF_N"/>
</dbReference>
<dbReference type="SMART" id="SM00062">
    <property type="entry name" value="PBPb"/>
    <property type="match status" value="1"/>
</dbReference>
<name>A0ABM8S427_9BURK</name>
<keyword evidence="3 4" id="KW-0732">Signal</keyword>
<feature type="signal peptide" evidence="4">
    <location>
        <begin position="1"/>
        <end position="21"/>
    </location>
</feature>
<dbReference type="PANTHER" id="PTHR30085">
    <property type="entry name" value="AMINO ACID ABC TRANSPORTER PERMEASE"/>
    <property type="match status" value="1"/>
</dbReference>
<feature type="chain" id="PRO_5046136494" evidence="4">
    <location>
        <begin position="22"/>
        <end position="296"/>
    </location>
</feature>
<dbReference type="RefSeq" id="WP_200659448.1">
    <property type="nucleotide sequence ID" value="NZ_CAJNBH010000014.1"/>
</dbReference>
<reference evidence="6 7" key="1">
    <citation type="submission" date="2021-02" db="EMBL/GenBank/DDBJ databases">
        <authorList>
            <person name="Vanwijnsberghe S."/>
        </authorList>
    </citation>
    <scope>NUCLEOTIDE SEQUENCE [LARGE SCALE GENOMIC DNA]</scope>
    <source>
        <strain evidence="6 7">R-69776</strain>
    </source>
</reference>
<keyword evidence="7" id="KW-1185">Reference proteome</keyword>
<accession>A0ABM8S427</accession>
<evidence type="ECO:0000313" key="7">
    <source>
        <dbReference type="Proteomes" id="UP000673821"/>
    </source>
</evidence>
<proteinExistence type="inferred from homology"/>
<comment type="similarity">
    <text evidence="1">Belongs to the bacterial solute-binding protein 3 family.</text>
</comment>
<organism evidence="6 7">
    <name type="scientific">Paraburkholderia nemoris</name>
    <dbReference type="NCBI Taxonomy" id="2793076"/>
    <lineage>
        <taxon>Bacteria</taxon>
        <taxon>Pseudomonadati</taxon>
        <taxon>Pseudomonadota</taxon>
        <taxon>Betaproteobacteria</taxon>
        <taxon>Burkholderiales</taxon>
        <taxon>Burkholderiaceae</taxon>
        <taxon>Paraburkholderia</taxon>
    </lineage>
</organism>
<evidence type="ECO:0000313" key="6">
    <source>
        <dbReference type="EMBL" id="CAE6787776.1"/>
    </source>
</evidence>
<dbReference type="CDD" id="cd13688">
    <property type="entry name" value="PBP2_GltI_DEBP"/>
    <property type="match status" value="1"/>
</dbReference>
<evidence type="ECO:0000256" key="4">
    <source>
        <dbReference type="SAM" id="SignalP"/>
    </source>
</evidence>